<evidence type="ECO:0000259" key="2">
    <source>
        <dbReference type="Pfam" id="PF13439"/>
    </source>
</evidence>
<feature type="domain" description="Glycosyl transferase family 1" evidence="1">
    <location>
        <begin position="179"/>
        <end position="335"/>
    </location>
</feature>
<dbReference type="GO" id="GO:0016757">
    <property type="term" value="F:glycosyltransferase activity"/>
    <property type="evidence" value="ECO:0007669"/>
    <property type="project" value="InterPro"/>
</dbReference>
<dbReference type="PANTHER" id="PTHR12526">
    <property type="entry name" value="GLYCOSYLTRANSFERASE"/>
    <property type="match status" value="1"/>
</dbReference>
<dbReference type="AlphaFoldDB" id="A0AAW3FQ57"/>
<name>A0AAW3FQ57_LACPN</name>
<protein>
    <submittedName>
        <fullName evidence="3">Glycosyltransferase, family 1 (GT1)</fullName>
    </submittedName>
</protein>
<evidence type="ECO:0000313" key="3">
    <source>
        <dbReference type="EMBL" id="KGH43500.1"/>
    </source>
</evidence>
<evidence type="ECO:0000313" key="4">
    <source>
        <dbReference type="Proteomes" id="UP000029801"/>
    </source>
</evidence>
<organism evidence="3 4">
    <name type="scientific">Lactiplantibacillus plantarum CMPG5300</name>
    <dbReference type="NCBI Taxonomy" id="1304889"/>
    <lineage>
        <taxon>Bacteria</taxon>
        <taxon>Bacillati</taxon>
        <taxon>Bacillota</taxon>
        <taxon>Bacilli</taxon>
        <taxon>Lactobacillales</taxon>
        <taxon>Lactobacillaceae</taxon>
        <taxon>Lactiplantibacillus</taxon>
    </lineage>
</organism>
<dbReference type="InterPro" id="IPR001296">
    <property type="entry name" value="Glyco_trans_1"/>
</dbReference>
<comment type="caution">
    <text evidence="3">The sequence shown here is derived from an EMBL/GenBank/DDBJ whole genome shotgun (WGS) entry which is preliminary data.</text>
</comment>
<dbReference type="RefSeq" id="WP_052098030.1">
    <property type="nucleotide sequence ID" value="NZ_CM002918.1"/>
</dbReference>
<accession>A0AAW3FQ57</accession>
<dbReference type="InterPro" id="IPR028098">
    <property type="entry name" value="Glyco_trans_4-like_N"/>
</dbReference>
<evidence type="ECO:0000259" key="1">
    <source>
        <dbReference type="Pfam" id="PF00534"/>
    </source>
</evidence>
<gene>
    <name evidence="3" type="primary">cps2F</name>
    <name evidence="3" type="ORF">CMPG5300_0993</name>
</gene>
<dbReference type="EMBL" id="AXZV01000005">
    <property type="protein sequence ID" value="KGH43500.1"/>
    <property type="molecule type" value="Genomic_DNA"/>
</dbReference>
<feature type="domain" description="Glycosyltransferase subfamily 4-like N-terminal" evidence="2">
    <location>
        <begin position="12"/>
        <end position="177"/>
    </location>
</feature>
<dbReference type="Pfam" id="PF13439">
    <property type="entry name" value="Glyco_transf_4"/>
    <property type="match status" value="1"/>
</dbReference>
<dbReference type="Gene3D" id="3.40.50.2000">
    <property type="entry name" value="Glycogen Phosphorylase B"/>
    <property type="match status" value="2"/>
</dbReference>
<reference evidence="3 4" key="1">
    <citation type="journal article" date="2014" name="Genome Announc.">
        <title>Draft Genome Sequence of Lactobacillus plantarum CMPG5300, a Human Vaginal Isolate.</title>
        <authorList>
            <person name="Malik S."/>
            <person name="Siezen R.J."/>
            <person name="Renckens B."/>
            <person name="Vaneechoutte M."/>
            <person name="Vanderleyden J."/>
            <person name="Lebeer S."/>
        </authorList>
    </citation>
    <scope>NUCLEOTIDE SEQUENCE [LARGE SCALE GENOMIC DNA]</scope>
    <source>
        <strain evidence="3 4">CMPG5300</strain>
    </source>
</reference>
<dbReference type="SUPFAM" id="SSF53756">
    <property type="entry name" value="UDP-Glycosyltransferase/glycogen phosphorylase"/>
    <property type="match status" value="1"/>
</dbReference>
<sequence>MKLVYVITQGGWGGAQAHVFDLISSAVQLNNQIWIICGSTGRLTDEIKHIFPKVHVIVLDDLCREVSFSHDLKAVMYLRRIFRRVKPDIIHLHSAKAGTIGRIAAYHISPVIYTVHGWAFTTGVSKKRALLAIAVERVLQPLTARYICVSKFDYNLGIKKGLMNKRHPGTVIHNGVRKEVFQHSLIKKHPTIVMAARFDVPKRQDLLIRALEKISDKSLHLILLGDGPKLLACQELANNLNIENRVHFLGSVTNVREYYADADIVMLISDYEALPISIIEGLASAKPIIASNVGGINELIQNNGFLVANSVNEIVQCVQLLLENRNLRNDMGQKSFEMFQNEYTERKMLSKTFNLYNSVMQIKR</sequence>
<proteinExistence type="predicted"/>
<dbReference type="Proteomes" id="UP000029801">
    <property type="component" value="Chromosome"/>
</dbReference>
<dbReference type="CDD" id="cd03808">
    <property type="entry name" value="GT4_CapM-like"/>
    <property type="match status" value="1"/>
</dbReference>
<dbReference type="PANTHER" id="PTHR12526:SF630">
    <property type="entry name" value="GLYCOSYLTRANSFERASE"/>
    <property type="match status" value="1"/>
</dbReference>
<dbReference type="Pfam" id="PF00534">
    <property type="entry name" value="Glycos_transf_1"/>
    <property type="match status" value="1"/>
</dbReference>